<proteinExistence type="inferred from homology"/>
<dbReference type="PANTHER" id="PTHR12490">
    <property type="entry name" value="GSK3B-INTERACTING PROTEIN"/>
    <property type="match status" value="1"/>
</dbReference>
<dbReference type="InterPro" id="IPR023231">
    <property type="entry name" value="GSKIP_dom_sf"/>
</dbReference>
<dbReference type="GO" id="GO:0019207">
    <property type="term" value="F:kinase regulator activity"/>
    <property type="evidence" value="ECO:0007669"/>
    <property type="project" value="TreeGrafter"/>
</dbReference>
<sequence length="200" mass="22353">MCLGLCLLLAALVMTGKPCAATLCYRNPTFPHFAILQCCLPSGVFAYLAHGKLVARDCRFLMRLCDPASTDCCSCIKMATSREQAPNQLEIEAAAAVEEFTPYVERLAISEKLVRTSGLMFLNLVTREKNTYCVELTQKGWRITSKNLESMNGDYRTPELHQVYYDTMGQLLGTMSPGYRQQFGNNLVEKLNDLSKGNQN</sequence>
<comment type="similarity">
    <text evidence="1">Belongs to the GSKIP family.</text>
</comment>
<evidence type="ECO:0000259" key="3">
    <source>
        <dbReference type="Pfam" id="PF05303"/>
    </source>
</evidence>
<dbReference type="InterPro" id="IPR037395">
    <property type="entry name" value="GSKIP"/>
</dbReference>
<keyword evidence="2" id="KW-0732">Signal</keyword>
<dbReference type="PANTHER" id="PTHR12490:SF4">
    <property type="entry name" value="GSK3B-INTERACTING PROTEIN"/>
    <property type="match status" value="1"/>
</dbReference>
<dbReference type="AlphaFoldDB" id="A0A4U5LWC0"/>
<dbReference type="Gene3D" id="3.30.2280.10">
    <property type="entry name" value="Hypothetical protein (hspc210)"/>
    <property type="match status" value="1"/>
</dbReference>
<dbReference type="GO" id="GO:0060828">
    <property type="term" value="P:regulation of canonical Wnt signaling pathway"/>
    <property type="evidence" value="ECO:0007669"/>
    <property type="project" value="InterPro"/>
</dbReference>
<organism evidence="4 5">
    <name type="scientific">Steinernema carpocapsae</name>
    <name type="common">Entomopathogenic nematode</name>
    <dbReference type="NCBI Taxonomy" id="34508"/>
    <lineage>
        <taxon>Eukaryota</taxon>
        <taxon>Metazoa</taxon>
        <taxon>Ecdysozoa</taxon>
        <taxon>Nematoda</taxon>
        <taxon>Chromadorea</taxon>
        <taxon>Rhabditida</taxon>
        <taxon>Tylenchina</taxon>
        <taxon>Panagrolaimomorpha</taxon>
        <taxon>Strongyloidoidea</taxon>
        <taxon>Steinernematidae</taxon>
        <taxon>Steinernema</taxon>
    </lineage>
</organism>
<evidence type="ECO:0000256" key="2">
    <source>
        <dbReference type="SAM" id="SignalP"/>
    </source>
</evidence>
<feature type="signal peptide" evidence="2">
    <location>
        <begin position="1"/>
        <end position="21"/>
    </location>
</feature>
<dbReference type="STRING" id="34508.A0A4U5LWC0"/>
<protein>
    <recommendedName>
        <fullName evidence="3">GSKIP domain-containing protein</fullName>
    </recommendedName>
</protein>
<feature type="domain" description="GSKIP" evidence="3">
    <location>
        <begin position="90"/>
        <end position="194"/>
    </location>
</feature>
<dbReference type="GO" id="GO:0005737">
    <property type="term" value="C:cytoplasm"/>
    <property type="evidence" value="ECO:0007669"/>
    <property type="project" value="TreeGrafter"/>
</dbReference>
<comment type="caution">
    <text evidence="4">The sequence shown here is derived from an EMBL/GenBank/DDBJ whole genome shotgun (WGS) entry which is preliminary data.</text>
</comment>
<dbReference type="SUPFAM" id="SSF103107">
    <property type="entry name" value="Hypothetical protein c14orf129, hspc210"/>
    <property type="match status" value="1"/>
</dbReference>
<reference evidence="4 5" key="2">
    <citation type="journal article" date="2019" name="G3 (Bethesda)">
        <title>Hybrid Assembly of the Genome of the Entomopathogenic Nematode Steinernema carpocapsae Identifies the X-Chromosome.</title>
        <authorList>
            <person name="Serra L."/>
            <person name="Macchietto M."/>
            <person name="Macias-Munoz A."/>
            <person name="McGill C.J."/>
            <person name="Rodriguez I.M."/>
            <person name="Rodriguez B."/>
            <person name="Murad R."/>
            <person name="Mortazavi A."/>
        </authorList>
    </citation>
    <scope>NUCLEOTIDE SEQUENCE [LARGE SCALE GENOMIC DNA]</scope>
    <source>
        <strain evidence="4 5">ALL</strain>
    </source>
</reference>
<accession>A0A4U5LWC0</accession>
<evidence type="ECO:0000256" key="1">
    <source>
        <dbReference type="ARBA" id="ARBA00009571"/>
    </source>
</evidence>
<dbReference type="Pfam" id="PF05303">
    <property type="entry name" value="GSKIP_dom"/>
    <property type="match status" value="1"/>
</dbReference>
<dbReference type="GO" id="GO:0051018">
    <property type="term" value="F:protein kinase A binding"/>
    <property type="evidence" value="ECO:0007669"/>
    <property type="project" value="TreeGrafter"/>
</dbReference>
<feature type="chain" id="PRO_5020771610" description="GSKIP domain-containing protein" evidence="2">
    <location>
        <begin position="22"/>
        <end position="200"/>
    </location>
</feature>
<dbReference type="InterPro" id="IPR007967">
    <property type="entry name" value="GSKIP_dom"/>
</dbReference>
<dbReference type="OrthoDB" id="5804279at2759"/>
<dbReference type="Proteomes" id="UP000298663">
    <property type="component" value="Unassembled WGS sequence"/>
</dbReference>
<evidence type="ECO:0000313" key="5">
    <source>
        <dbReference type="Proteomes" id="UP000298663"/>
    </source>
</evidence>
<dbReference type="EMBL" id="AZBU02000011">
    <property type="protein sequence ID" value="TKR60498.1"/>
    <property type="molecule type" value="Genomic_DNA"/>
</dbReference>
<gene>
    <name evidence="4" type="ORF">L596_027738</name>
</gene>
<evidence type="ECO:0000313" key="4">
    <source>
        <dbReference type="EMBL" id="TKR60498.1"/>
    </source>
</evidence>
<name>A0A4U5LWC0_STECR</name>
<keyword evidence="5" id="KW-1185">Reference proteome</keyword>
<reference evidence="4 5" key="1">
    <citation type="journal article" date="2015" name="Genome Biol.">
        <title>Comparative genomics of Steinernema reveals deeply conserved gene regulatory networks.</title>
        <authorList>
            <person name="Dillman A.R."/>
            <person name="Macchietto M."/>
            <person name="Porter C.F."/>
            <person name="Rogers A."/>
            <person name="Williams B."/>
            <person name="Antoshechkin I."/>
            <person name="Lee M.M."/>
            <person name="Goodwin Z."/>
            <person name="Lu X."/>
            <person name="Lewis E.E."/>
            <person name="Goodrich-Blair H."/>
            <person name="Stock S.P."/>
            <person name="Adams B.J."/>
            <person name="Sternberg P.W."/>
            <person name="Mortazavi A."/>
        </authorList>
    </citation>
    <scope>NUCLEOTIDE SEQUENCE [LARGE SCALE GENOMIC DNA]</scope>
    <source>
        <strain evidence="4 5">ALL</strain>
    </source>
</reference>